<dbReference type="EMBL" id="JBHSWI010000001">
    <property type="protein sequence ID" value="MFC6646126.1"/>
    <property type="molecule type" value="Genomic_DNA"/>
</dbReference>
<feature type="transmembrane region" description="Helical" evidence="1">
    <location>
        <begin position="7"/>
        <end position="28"/>
    </location>
</feature>
<feature type="transmembrane region" description="Helical" evidence="1">
    <location>
        <begin position="75"/>
        <end position="93"/>
    </location>
</feature>
<gene>
    <name evidence="2" type="ORF">ACFQBQ_11140</name>
</gene>
<keyword evidence="1" id="KW-0472">Membrane</keyword>
<organism evidence="2 3">
    <name type="scientific">Granulicella cerasi</name>
    <dbReference type="NCBI Taxonomy" id="741063"/>
    <lineage>
        <taxon>Bacteria</taxon>
        <taxon>Pseudomonadati</taxon>
        <taxon>Acidobacteriota</taxon>
        <taxon>Terriglobia</taxon>
        <taxon>Terriglobales</taxon>
        <taxon>Acidobacteriaceae</taxon>
        <taxon>Granulicella</taxon>
    </lineage>
</organism>
<proteinExistence type="predicted"/>
<dbReference type="RefSeq" id="WP_263369824.1">
    <property type="nucleotide sequence ID" value="NZ_JAGSYD010000001.1"/>
</dbReference>
<keyword evidence="1" id="KW-0812">Transmembrane</keyword>
<comment type="caution">
    <text evidence="2">The sequence shown here is derived from an EMBL/GenBank/DDBJ whole genome shotgun (WGS) entry which is preliminary data.</text>
</comment>
<keyword evidence="1" id="KW-1133">Transmembrane helix</keyword>
<dbReference type="Proteomes" id="UP001596391">
    <property type="component" value="Unassembled WGS sequence"/>
</dbReference>
<evidence type="ECO:0000313" key="2">
    <source>
        <dbReference type="EMBL" id="MFC6646126.1"/>
    </source>
</evidence>
<accession>A0ABW1Z9N8</accession>
<keyword evidence="3" id="KW-1185">Reference proteome</keyword>
<evidence type="ECO:0000256" key="1">
    <source>
        <dbReference type="SAM" id="Phobius"/>
    </source>
</evidence>
<sequence length="109" mass="11615">MNVLHGVSYFFGGMFLVNMVPHFVAGMMGEPFQTPFAKPPGEGLSSSTVNVVWGFANGVIAYLLLVCVGRFEVRSLACVLPAAAGALLLAVQMSRHFGRFHGGNDPEQA</sequence>
<evidence type="ECO:0000313" key="3">
    <source>
        <dbReference type="Proteomes" id="UP001596391"/>
    </source>
</evidence>
<feature type="transmembrane region" description="Helical" evidence="1">
    <location>
        <begin position="48"/>
        <end position="68"/>
    </location>
</feature>
<reference evidence="3" key="1">
    <citation type="journal article" date="2019" name="Int. J. Syst. Evol. Microbiol.">
        <title>The Global Catalogue of Microorganisms (GCM) 10K type strain sequencing project: providing services to taxonomists for standard genome sequencing and annotation.</title>
        <authorList>
            <consortium name="The Broad Institute Genomics Platform"/>
            <consortium name="The Broad Institute Genome Sequencing Center for Infectious Disease"/>
            <person name="Wu L."/>
            <person name="Ma J."/>
        </authorList>
    </citation>
    <scope>NUCLEOTIDE SEQUENCE [LARGE SCALE GENOMIC DNA]</scope>
    <source>
        <strain evidence="3">CGMCC 1.16026</strain>
    </source>
</reference>
<protein>
    <submittedName>
        <fullName evidence="2">Uncharacterized protein</fullName>
    </submittedName>
</protein>
<name>A0ABW1Z9N8_9BACT</name>